<dbReference type="RefSeq" id="WP_094404819.1">
    <property type="nucleotide sequence ID" value="NZ_NMVO01000002.1"/>
</dbReference>
<sequence length="483" mass="51820">MNELSGLVAAAVVGTGRRTVDWSRVPVALRGTPAAAEDAVGAEEAAVLATAGRVAVAGRATGGLVGAAELPPGAAPETRSAPGGQFLRLFAEAVGSRRLELVTDGLRMLADNGRRLPIGSVVPVLELATGRRELRPLVVPVLGERGAWLARQNPAWRFDELLLPAVDDDRPWTEGSTAERVAWLAAVRAADPDRSRELLAAALPHEPAEVRLRLLETLGEGLGPADEALLEQALDDRGRSVRELAQRLLPRLSGSAYLARMRERVRHRVRRGQPGGWRIDLAELTAADERDGLIAVKGERPPGERAMATLVGAIPIADWPELVGRSAIELVGAEVTGGPGFDSGLAIAALRERDPELALELLGEQDMLDEDLFELTEVEAGDRLLDRRIGRDEPKQWLAALGVRHWSPRLTDLVLRWLESPQAGGGRPGVLALCGSHGSLQHRVDAAGRLRRMARGFPGPQQNQAFNAAMNLELRRGLAEALT</sequence>
<keyword evidence="2" id="KW-1185">Reference proteome</keyword>
<protein>
    <submittedName>
        <fullName evidence="1">Uncharacterized protein</fullName>
    </submittedName>
</protein>
<organism evidence="1 2">
    <name type="scientific">Enemella evansiae</name>
    <dbReference type="NCBI Taxonomy" id="2016499"/>
    <lineage>
        <taxon>Bacteria</taxon>
        <taxon>Bacillati</taxon>
        <taxon>Actinomycetota</taxon>
        <taxon>Actinomycetes</taxon>
        <taxon>Propionibacteriales</taxon>
        <taxon>Propionibacteriaceae</taxon>
        <taxon>Enemella</taxon>
    </lineage>
</organism>
<name>A0A255GQF2_9ACTN</name>
<proteinExistence type="predicted"/>
<gene>
    <name evidence="1" type="ORF">CGZ94_04045</name>
</gene>
<dbReference type="Proteomes" id="UP000215896">
    <property type="component" value="Unassembled WGS sequence"/>
</dbReference>
<dbReference type="AlphaFoldDB" id="A0A255GQF2"/>
<comment type="caution">
    <text evidence="1">The sequence shown here is derived from an EMBL/GenBank/DDBJ whole genome shotgun (WGS) entry which is preliminary data.</text>
</comment>
<accession>A0A255GQF2</accession>
<dbReference type="InterPro" id="IPR016024">
    <property type="entry name" value="ARM-type_fold"/>
</dbReference>
<dbReference type="SUPFAM" id="SSF48371">
    <property type="entry name" value="ARM repeat"/>
    <property type="match status" value="1"/>
</dbReference>
<dbReference type="OrthoDB" id="262508at2"/>
<evidence type="ECO:0000313" key="1">
    <source>
        <dbReference type="EMBL" id="OYO16806.1"/>
    </source>
</evidence>
<dbReference type="Pfam" id="PF18944">
    <property type="entry name" value="DUF5691"/>
    <property type="match status" value="1"/>
</dbReference>
<reference evidence="1 2" key="1">
    <citation type="submission" date="2017-07" db="EMBL/GenBank/DDBJ databases">
        <title>Draft whole genome sequences of clinical Proprionibacteriaceae strains.</title>
        <authorList>
            <person name="Bernier A.-M."/>
            <person name="Bernard K."/>
            <person name="Domingo M.-C."/>
        </authorList>
    </citation>
    <scope>NUCLEOTIDE SEQUENCE [LARGE SCALE GENOMIC DNA]</scope>
    <source>
        <strain evidence="1 2">NML 030167</strain>
    </source>
</reference>
<evidence type="ECO:0000313" key="2">
    <source>
        <dbReference type="Proteomes" id="UP000215896"/>
    </source>
</evidence>
<dbReference type="EMBL" id="NMVO01000002">
    <property type="protein sequence ID" value="OYO16806.1"/>
    <property type="molecule type" value="Genomic_DNA"/>
</dbReference>
<dbReference type="InterPro" id="IPR043746">
    <property type="entry name" value="DUF5691"/>
</dbReference>